<accession>A0A016TND9</accession>
<feature type="signal peptide" evidence="1">
    <location>
        <begin position="1"/>
        <end position="20"/>
    </location>
</feature>
<comment type="caution">
    <text evidence="2">The sequence shown here is derived from an EMBL/GenBank/DDBJ whole genome shotgun (WGS) entry which is preliminary data.</text>
</comment>
<dbReference type="OrthoDB" id="5861709at2759"/>
<dbReference type="Proteomes" id="UP000024635">
    <property type="component" value="Unassembled WGS sequence"/>
</dbReference>
<feature type="chain" id="PRO_5001488180" evidence="1">
    <location>
        <begin position="21"/>
        <end position="111"/>
    </location>
</feature>
<sequence>MNFLYFLLAFVAVAIQRSQASFPFASFFDHPVVGFHEIPHSYPYVSAVAAPAPVVHAAVPAPAYPFGFPYAPYSWYHPHPYYHRMALRNIAKSFSREKGHLSATSIISPMA</sequence>
<organism evidence="2 3">
    <name type="scientific">Ancylostoma ceylanicum</name>
    <dbReference type="NCBI Taxonomy" id="53326"/>
    <lineage>
        <taxon>Eukaryota</taxon>
        <taxon>Metazoa</taxon>
        <taxon>Ecdysozoa</taxon>
        <taxon>Nematoda</taxon>
        <taxon>Chromadorea</taxon>
        <taxon>Rhabditida</taxon>
        <taxon>Rhabditina</taxon>
        <taxon>Rhabditomorpha</taxon>
        <taxon>Strongyloidea</taxon>
        <taxon>Ancylostomatidae</taxon>
        <taxon>Ancylostomatinae</taxon>
        <taxon>Ancylostoma</taxon>
    </lineage>
</organism>
<dbReference type="AlphaFoldDB" id="A0A016TND9"/>
<gene>
    <name evidence="2" type="primary">Acey_s0090.g2351</name>
    <name evidence="2" type="ORF">Y032_0090g2351</name>
</gene>
<keyword evidence="1" id="KW-0732">Signal</keyword>
<reference evidence="3" key="1">
    <citation type="journal article" date="2015" name="Nat. Genet.">
        <title>The genome and transcriptome of the zoonotic hookworm Ancylostoma ceylanicum identify infection-specific gene families.</title>
        <authorList>
            <person name="Schwarz E.M."/>
            <person name="Hu Y."/>
            <person name="Antoshechkin I."/>
            <person name="Miller M.M."/>
            <person name="Sternberg P.W."/>
            <person name="Aroian R.V."/>
        </authorList>
    </citation>
    <scope>NUCLEOTIDE SEQUENCE</scope>
    <source>
        <strain evidence="3">HY135</strain>
    </source>
</reference>
<name>A0A016TND9_9BILA</name>
<keyword evidence="3" id="KW-1185">Reference proteome</keyword>
<evidence type="ECO:0000313" key="3">
    <source>
        <dbReference type="Proteomes" id="UP000024635"/>
    </source>
</evidence>
<proteinExistence type="predicted"/>
<evidence type="ECO:0000256" key="1">
    <source>
        <dbReference type="SAM" id="SignalP"/>
    </source>
</evidence>
<protein>
    <submittedName>
        <fullName evidence="2">Uncharacterized protein</fullName>
    </submittedName>
</protein>
<evidence type="ECO:0000313" key="2">
    <source>
        <dbReference type="EMBL" id="EYC03993.1"/>
    </source>
</evidence>
<dbReference type="EMBL" id="JARK01001426">
    <property type="protein sequence ID" value="EYC03993.1"/>
    <property type="molecule type" value="Genomic_DNA"/>
</dbReference>